<keyword evidence="2" id="KW-1185">Reference proteome</keyword>
<evidence type="ECO:0000313" key="1">
    <source>
        <dbReference type="EMBL" id="AXY77618.1"/>
    </source>
</evidence>
<name>A0A3B7MU43_9BACT</name>
<dbReference type="KEGG" id="pseg:D3H65_28150"/>
<reference evidence="1 2" key="1">
    <citation type="submission" date="2018-09" db="EMBL/GenBank/DDBJ databases">
        <title>Genome sequencing of strain 6GH32-13.</title>
        <authorList>
            <person name="Weon H.-Y."/>
            <person name="Heo J."/>
            <person name="Kwon S.-W."/>
        </authorList>
    </citation>
    <scope>NUCLEOTIDE SEQUENCE [LARGE SCALE GENOMIC DNA]</scope>
    <source>
        <strain evidence="1 2">5GH32-13</strain>
    </source>
</reference>
<organism evidence="1 2">
    <name type="scientific">Paraflavitalea soli</name>
    <dbReference type="NCBI Taxonomy" id="2315862"/>
    <lineage>
        <taxon>Bacteria</taxon>
        <taxon>Pseudomonadati</taxon>
        <taxon>Bacteroidota</taxon>
        <taxon>Chitinophagia</taxon>
        <taxon>Chitinophagales</taxon>
        <taxon>Chitinophagaceae</taxon>
        <taxon>Paraflavitalea</taxon>
    </lineage>
</organism>
<gene>
    <name evidence="1" type="ORF">D3H65_28150</name>
</gene>
<proteinExistence type="predicted"/>
<dbReference type="EMBL" id="CP032157">
    <property type="protein sequence ID" value="AXY77618.1"/>
    <property type="molecule type" value="Genomic_DNA"/>
</dbReference>
<dbReference type="RefSeq" id="WP_119053491.1">
    <property type="nucleotide sequence ID" value="NZ_CP032157.1"/>
</dbReference>
<dbReference type="Proteomes" id="UP000263900">
    <property type="component" value="Chromosome"/>
</dbReference>
<accession>A0A3B7MU43</accession>
<protein>
    <submittedName>
        <fullName evidence="1">Uncharacterized protein</fullName>
    </submittedName>
</protein>
<evidence type="ECO:0000313" key="2">
    <source>
        <dbReference type="Proteomes" id="UP000263900"/>
    </source>
</evidence>
<dbReference type="AlphaFoldDB" id="A0A3B7MU43"/>
<dbReference type="OrthoDB" id="676465at2"/>
<sequence length="80" mass="9026">MNDASFNIAFEYDGIQYNGWVSPAEIQNKSGKPCSFHVVLNDTMFGNLAYHDDQWSVDEQRPAAMVEIIGRIIQSNQSKS</sequence>